<evidence type="ECO:0000313" key="5">
    <source>
        <dbReference type="EMBL" id="NJC25300.1"/>
    </source>
</evidence>
<name>A0ABX0X7W2_9BACT</name>
<dbReference type="InterPro" id="IPR013520">
    <property type="entry name" value="Ribonucl_H"/>
</dbReference>
<gene>
    <name evidence="5" type="ORF">GGR27_000781</name>
</gene>
<evidence type="ECO:0000313" key="6">
    <source>
        <dbReference type="Proteomes" id="UP000770785"/>
    </source>
</evidence>
<dbReference type="InterPro" id="IPR012337">
    <property type="entry name" value="RNaseH-like_sf"/>
</dbReference>
<keyword evidence="3 5" id="KW-0269">Exonuclease</keyword>
<evidence type="ECO:0000256" key="3">
    <source>
        <dbReference type="ARBA" id="ARBA00022839"/>
    </source>
</evidence>
<dbReference type="EMBL" id="JAATJH010000001">
    <property type="protein sequence ID" value="NJC25300.1"/>
    <property type="molecule type" value="Genomic_DNA"/>
</dbReference>
<dbReference type="GO" id="GO:0004527">
    <property type="term" value="F:exonuclease activity"/>
    <property type="evidence" value="ECO:0007669"/>
    <property type="project" value="UniProtKB-KW"/>
</dbReference>
<feature type="domain" description="Exonuclease" evidence="4">
    <location>
        <begin position="2"/>
        <end position="180"/>
    </location>
</feature>
<reference evidence="5 6" key="1">
    <citation type="submission" date="2020-03" db="EMBL/GenBank/DDBJ databases">
        <title>Genomic Encyclopedia of Type Strains, Phase IV (KMG-IV): sequencing the most valuable type-strain genomes for metagenomic binning, comparative biology and taxonomic classification.</title>
        <authorList>
            <person name="Goeker M."/>
        </authorList>
    </citation>
    <scope>NUCLEOTIDE SEQUENCE [LARGE SCALE GENOMIC DNA]</scope>
    <source>
        <strain evidence="5 6">DSM 105096</strain>
    </source>
</reference>
<dbReference type="Pfam" id="PF00929">
    <property type="entry name" value="RNase_T"/>
    <property type="match status" value="1"/>
</dbReference>
<dbReference type="InterPro" id="IPR051274">
    <property type="entry name" value="3-5_Exoribonuclease"/>
</dbReference>
<accession>A0ABX0X7W2</accession>
<dbReference type="InterPro" id="IPR036397">
    <property type="entry name" value="RNaseH_sf"/>
</dbReference>
<dbReference type="CDD" id="cd06133">
    <property type="entry name" value="ERI-1_3'hExo_like"/>
    <property type="match status" value="1"/>
</dbReference>
<proteinExistence type="predicted"/>
<organism evidence="5 6">
    <name type="scientific">Neolewinella antarctica</name>
    <dbReference type="NCBI Taxonomy" id="442734"/>
    <lineage>
        <taxon>Bacteria</taxon>
        <taxon>Pseudomonadati</taxon>
        <taxon>Bacteroidota</taxon>
        <taxon>Saprospiria</taxon>
        <taxon>Saprospirales</taxon>
        <taxon>Lewinellaceae</taxon>
        <taxon>Neolewinella</taxon>
    </lineage>
</organism>
<keyword evidence="6" id="KW-1185">Reference proteome</keyword>
<evidence type="ECO:0000256" key="1">
    <source>
        <dbReference type="ARBA" id="ARBA00022722"/>
    </source>
</evidence>
<dbReference type="Gene3D" id="3.30.420.10">
    <property type="entry name" value="Ribonuclease H-like superfamily/Ribonuclease H"/>
    <property type="match status" value="1"/>
</dbReference>
<dbReference type="PANTHER" id="PTHR23044:SF61">
    <property type="entry name" value="3'-5' EXORIBONUCLEASE 1-RELATED"/>
    <property type="match status" value="1"/>
</dbReference>
<dbReference type="Proteomes" id="UP000770785">
    <property type="component" value="Unassembled WGS sequence"/>
</dbReference>
<dbReference type="InterPro" id="IPR047201">
    <property type="entry name" value="ERI-1_3'hExo-like"/>
</dbReference>
<comment type="caution">
    <text evidence="5">The sequence shown here is derived from an EMBL/GenBank/DDBJ whole genome shotgun (WGS) entry which is preliminary data.</text>
</comment>
<dbReference type="SMART" id="SM00479">
    <property type="entry name" value="EXOIII"/>
    <property type="match status" value="1"/>
</dbReference>
<keyword evidence="1" id="KW-0540">Nuclease</keyword>
<evidence type="ECO:0000259" key="4">
    <source>
        <dbReference type="SMART" id="SM00479"/>
    </source>
</evidence>
<dbReference type="RefSeq" id="WP_168036059.1">
    <property type="nucleotide sequence ID" value="NZ_JAATJH010000001.1"/>
</dbReference>
<protein>
    <submittedName>
        <fullName evidence="5">Inhibitor of KinA sporulation pathway (Predicted exonuclease)</fullName>
    </submittedName>
</protein>
<dbReference type="SUPFAM" id="SSF53098">
    <property type="entry name" value="Ribonuclease H-like"/>
    <property type="match status" value="1"/>
</dbReference>
<evidence type="ECO:0000256" key="2">
    <source>
        <dbReference type="ARBA" id="ARBA00022801"/>
    </source>
</evidence>
<dbReference type="PANTHER" id="PTHR23044">
    <property type="entry name" value="3'-5' EXONUCLEASE ERI1-RELATED"/>
    <property type="match status" value="1"/>
</dbReference>
<keyword evidence="2" id="KW-0378">Hydrolase</keyword>
<sequence length="180" mass="21379">MKFIVYDIEATCWEGRPPGMVQETIEIGAVEVDRYGRIGDQFSRLIKPVIHPQMSLFCHKLTQIDQSDLNRAQDFPRVVRDFKNWIGVEDEEYLLASWGDFDRTQLIKDCQLHRLEDWWVDEHIDLKRQYQQIKKLPKKRGLKSAVKHEGYEWEGEQHRALVDAQNTAKVFCGLVDMWRF</sequence>